<dbReference type="InterPro" id="IPR010294">
    <property type="entry name" value="ADAMTS_spacer1"/>
</dbReference>
<feature type="disulfide bond" evidence="11">
    <location>
        <begin position="109"/>
        <end position="145"/>
    </location>
</feature>
<feature type="compositionally biased region" description="Acidic residues" evidence="12">
    <location>
        <begin position="1116"/>
        <end position="1125"/>
    </location>
</feature>
<dbReference type="FunFam" id="2.60.40.10:FF:000032">
    <property type="entry name" value="palladin isoform X1"/>
    <property type="match status" value="1"/>
</dbReference>
<feature type="region of interest" description="Disordered" evidence="12">
    <location>
        <begin position="1361"/>
        <end position="1409"/>
    </location>
</feature>
<dbReference type="Pfam" id="PF00090">
    <property type="entry name" value="TSP_1"/>
    <property type="match status" value="1"/>
</dbReference>
<keyword evidence="5 13" id="KW-0732">Signal</keyword>
<evidence type="ECO:0000259" key="16">
    <source>
        <dbReference type="PROSITE" id="PS50900"/>
    </source>
</evidence>
<dbReference type="PANTHER" id="PTHR13723">
    <property type="entry name" value="ADAMTS A DISINTEGRIN AND METALLOPROTEASE WITH THROMBOSPONDIN MOTIFS PROTEASE"/>
    <property type="match status" value="1"/>
</dbReference>
<dbReference type="InterPro" id="IPR000884">
    <property type="entry name" value="TSP1_rpt"/>
</dbReference>
<dbReference type="Gene3D" id="2.60.40.10">
    <property type="entry name" value="Immunoglobulins"/>
    <property type="match status" value="2"/>
</dbReference>
<dbReference type="SUPFAM" id="SSF82895">
    <property type="entry name" value="TSP-1 type 1 repeat"/>
    <property type="match status" value="7"/>
</dbReference>
<dbReference type="Pfam" id="PF19030">
    <property type="entry name" value="TSP1_ADAMTS"/>
    <property type="match status" value="6"/>
</dbReference>
<feature type="compositionally biased region" description="Polar residues" evidence="12">
    <location>
        <begin position="1386"/>
        <end position="1399"/>
    </location>
</feature>
<feature type="disulfide bond" evidence="11">
    <location>
        <begin position="120"/>
        <end position="130"/>
    </location>
</feature>
<evidence type="ECO:0000256" key="5">
    <source>
        <dbReference type="ARBA" id="ARBA00022729"/>
    </source>
</evidence>
<dbReference type="PROSITE" id="PS50835">
    <property type="entry name" value="IG_LIKE"/>
    <property type="match status" value="2"/>
</dbReference>
<evidence type="ECO:0008006" key="20">
    <source>
        <dbReference type="Google" id="ProtNLM"/>
    </source>
</evidence>
<organism evidence="18 19">
    <name type="scientific">Artemia franciscana</name>
    <name type="common">Brine shrimp</name>
    <name type="synonym">Artemia sanfranciscana</name>
    <dbReference type="NCBI Taxonomy" id="6661"/>
    <lineage>
        <taxon>Eukaryota</taxon>
        <taxon>Metazoa</taxon>
        <taxon>Ecdysozoa</taxon>
        <taxon>Arthropoda</taxon>
        <taxon>Crustacea</taxon>
        <taxon>Branchiopoda</taxon>
        <taxon>Anostraca</taxon>
        <taxon>Artemiidae</taxon>
        <taxon>Artemia</taxon>
    </lineage>
</organism>
<feature type="domain" description="BPTI/Kunitz inhibitor" evidence="14">
    <location>
        <begin position="1730"/>
        <end position="1780"/>
    </location>
</feature>
<proteinExistence type="predicted"/>
<feature type="signal peptide" evidence="13">
    <location>
        <begin position="1"/>
        <end position="26"/>
    </location>
</feature>
<dbReference type="PANTHER" id="PTHR13723:SF281">
    <property type="entry name" value="PAPILIN"/>
    <property type="match status" value="1"/>
</dbReference>
<feature type="compositionally biased region" description="Basic and acidic residues" evidence="12">
    <location>
        <begin position="1126"/>
        <end position="1135"/>
    </location>
</feature>
<dbReference type="Pfam" id="PF08686">
    <property type="entry name" value="PLAC"/>
    <property type="match status" value="1"/>
</dbReference>
<feature type="region of interest" description="Disordered" evidence="12">
    <location>
        <begin position="839"/>
        <end position="980"/>
    </location>
</feature>
<dbReference type="GO" id="GO:0004867">
    <property type="term" value="F:serine-type endopeptidase inhibitor activity"/>
    <property type="evidence" value="ECO:0007669"/>
    <property type="project" value="UniProtKB-KW"/>
</dbReference>
<dbReference type="EMBL" id="JAVRJZ010000019">
    <property type="protein sequence ID" value="KAK2706695.1"/>
    <property type="molecule type" value="Genomic_DNA"/>
</dbReference>
<sequence>MITTVRMRRFGFICSFVLLLTPSLLAHKLQLRHHHGSARLKRQYFAAHNPSYILSGKIPLDFEGLRPKRQEVIVNRETDFVLGGSENSANEGKGPWSEWSEPSECSRTCGGGVSIQTRQCLQNSENSDSCSGPSRKFFSCNVQDCPEGSLDFRSEQCARYNSVPFEGKYYDWIPYTRAPNKCELNCMPRGERFYYRHRSRVIDGTPCDDEKDDICVDGNCLRQSELPLLLSHDPDNGLPRDEDSQKQPVGCDKILGSDAKEDNCRVCGGDGTKCTTITGNYTTPVLQVGYNDIVLIPAGATNIKISEIKASNNYLSLRNSSGHYYLNGNWRIDYPRDMKFCGTTFKYERKSQSFFAPEVISAVGPTDEALYLVLLYQEANPGIEYEYSIPSNVSVAQPDVYQWAYGAWSECNASCGGGQQTRNVSCSRTSNFEVVSDNLCDPQLMPSSVRPCNTDPCPAKWFIGNWTECSVSCGIGGGVQFRTVYCEQQMNGLYPSVVPDQVCLEDIGSKPISFQKCNEDLICPSFYLEDWGPCDQLCGEGIRRRKVTCHRKISETIEILDDDACGEERPLEEEFCHLRPCEGVDWIASQWSGCNDRCGLTVETRSVLCVDPAGSVVNETFCQALRRPDTERPCADATLCEHGWHATEWSECSSTCGAGIQTRRVFCGSKKGDCVTEVSDELCDPTKRYENTTECHNEQCQGEWFTGPFSKCSKDCGGGIMARKIFCITDGESNPTACDADKIPFGTESCNKYDCSDLITTPLPDTDLDVCTDEDYEDEEEYFEESGEVEAESGELICEVIEEVGSSTIEEDLASRELTIVESGSGVLDVETSTTATVITPDASGEEEAENKLGSGVSIDGSGEIGSGFVGQARDGLESISGLDLSSDGATEGYNTVDGSAEGDISSGEKTSDSLSDTAEDVKSTEEDKTIEDSLESFTESIPEETVDRSAESTIGATTEDKVDASAETPVDTSAEGLVDTGIEGIDASAEGILDTVEDRLDASAEGAIDSSGEAMLEVSEEKDTEASAEAVIDESREEKIDASAERIDSSAEGINSSAEGIDSSAEVEIVALESEDLIEGSGSDTGNISNLESGNDVDDSGSGEEVSSGFVLVPESEEATDEEIGDLKENDRLTAKRSVRSANGLSSQEGSGEVLDYDVKAEYDPVTTIAQPKDEEISADASSGDEDISVLTTSLPVTSEAPKLVTICKKVTKIPAPKKTKKLKTKRPCKPRIDLEDDEPLPCEFSDFGCCSDGRTAAKGPFEQNCPKPKTCDDTEFGCCPDKYSPAQGPEFEGCPPPTCESSLFGCCDDGITSAETPGKENCPVIETVTEISDDLMAVACKDSEFGCCQDGLFPAKGPNGEGCGEPQIDGSGIDISSGSGDDTQMPTEGSTEALTEGSTEDSIEASTDGSLEFEVTKTTVEDTTQYVDCKETEFGCCPDGISTALGEKYFGCDIVTEGCESSQFGCCEDQMTTASGPNGYGCPEHCATTEWGCCDDDRHAAQGPAKEGCCVHTEFGCCPDNIQPAQGANLEGCGCEYTQFGCCPDKQTAARGPENEGCGCHTTVHGCCPDNYTPAAGPNYSGCPCNTFEFGCCSDGIRPAKGPDMEGCGCKESEFGCCGDQRTPATGPNQESCDCASSRFGCCLDGVSEAQGENFEECKEKPIIPGDICGLEKDRGPCRNFTVKWFFDTEYGGCSRFWYGGCEGNGNRFMSQDECKSTCVEPEFPSACNLPKVRGPCEGSYPSWHYEPSLGVCKPFIYGCCLGNNNRFESQQACESKCVTIQKLDVCEQPAERGPCNGNYTRFYYDAATASCREFSYGGCKANLNNFGSNAECLQRCNSTGTGRSRDVCLLPRSEGPCSEKIPKWFFDGSENRCMPFYYSSCGGNANRFDSSAQCERTCPPITIQETDVCSYQPSAGNCTDYTERWYFDSREQRCIGFLYGGCQGNGNNFLTQADCEGRCATRKEAETTVDFKTEYCFLEKEEGPCRESIASFYYDKTDGVCKQFLYGGCNGNQNRFSTRQECENRCGNAQDVCDLPRIVGPCSGTFRQYYYDKSQDNCYEFSYGGCQGNGNRFNNLNECTQRCQKNKIETTVAPEPERRDDDICRLPAAQGPCRGSVPAWYYNQDNGLCQVFSYGGCGGNANRFVSEEQCKRQCGAFKGLDVCNSPPSPGPCSERFTKYYFEPRENRCQSFVYSGCGGSGNRFSSLDECEAVCVQKIEPAPPGNATETSHLAICHLPVSRGPCSEEYRRWAYERNSATCVPFVYSGCTGNLNNFRSFASCIEFCKPAIEHDRQLLESLTTEKPESENIIDTDEIKSKEGRCEKERQTCETLRCPYGVERYYVAETGCEDCRCHNPCRDHQCEDGMRCAPELYRGEGGETAVRASCRLVDKPGECPTIYGQSSNCERECDTDADCPGDRKCCRTDCGSSCVAPVLTTLAPTTTTTTETYFQTEEVGVPPRIVFAEPQVSAEEGNYATLKCDARGLPLPTITWRKGDQEIAGDIGKYRILADNSLQIIGLDRNDAGVYTCIASNGFGSPASRQTRLDVKVPLQVRVSTERQSYPSGSSITIKCDVEGYPPPLISWYKDEQQVQFNDRIQLSDDSALLIAQSEASDSGTYRCQATNDYGTTTGYTAISVEGIYIHPSCNDNPFFANCRLIVKARYCTNKYYARFCCKSCTLAGQLPPQGPHLQDLNKGSRRKK</sequence>
<dbReference type="Gene3D" id="2.60.120.830">
    <property type="match status" value="1"/>
</dbReference>
<dbReference type="InterPro" id="IPR007110">
    <property type="entry name" value="Ig-like_dom"/>
</dbReference>
<dbReference type="FunFam" id="4.10.410.10:FF:000005">
    <property type="entry name" value="Pancreatic trypsin inhibitor"/>
    <property type="match status" value="1"/>
</dbReference>
<gene>
    <name evidence="18" type="ORF">QYM36_014662</name>
</gene>
<dbReference type="GO" id="GO:0005576">
    <property type="term" value="C:extracellular region"/>
    <property type="evidence" value="ECO:0007669"/>
    <property type="project" value="InterPro"/>
</dbReference>
<evidence type="ECO:0000256" key="4">
    <source>
        <dbReference type="ARBA" id="ARBA00022690"/>
    </source>
</evidence>
<evidence type="ECO:0000313" key="19">
    <source>
        <dbReference type="Proteomes" id="UP001187531"/>
    </source>
</evidence>
<dbReference type="GO" id="GO:0005604">
    <property type="term" value="C:basement membrane"/>
    <property type="evidence" value="ECO:0007669"/>
    <property type="project" value="UniProtKB-SubCell"/>
</dbReference>
<evidence type="ECO:0000256" key="2">
    <source>
        <dbReference type="ARBA" id="ARBA00022473"/>
    </source>
</evidence>
<dbReference type="InterPro" id="IPR036383">
    <property type="entry name" value="TSP1_rpt_sf"/>
</dbReference>
<keyword evidence="9 11" id="KW-1015">Disulfide bond</keyword>
<dbReference type="FunFam" id="2.20.100.10:FF:000005">
    <property type="entry name" value="ADAM metallopeptidase with thrombospondin type 1 motif 9"/>
    <property type="match status" value="1"/>
</dbReference>
<dbReference type="SUPFAM" id="SSF57362">
    <property type="entry name" value="BPTI-like"/>
    <property type="match status" value="10"/>
</dbReference>
<keyword evidence="6" id="KW-0677">Repeat</keyword>
<evidence type="ECO:0000256" key="3">
    <source>
        <dbReference type="ARBA" id="ARBA00022525"/>
    </source>
</evidence>
<evidence type="ECO:0000256" key="10">
    <source>
        <dbReference type="ARBA" id="ARBA00023319"/>
    </source>
</evidence>
<evidence type="ECO:0000259" key="14">
    <source>
        <dbReference type="PROSITE" id="PS50279"/>
    </source>
</evidence>
<dbReference type="Pfam" id="PF05986">
    <property type="entry name" value="ADAMTS_spacer1"/>
    <property type="match status" value="1"/>
</dbReference>
<dbReference type="PRINTS" id="PR01857">
    <property type="entry name" value="ADAMTSFAMILY"/>
</dbReference>
<feature type="compositionally biased region" description="Basic and acidic residues" evidence="12">
    <location>
        <begin position="1034"/>
        <end position="1050"/>
    </location>
</feature>
<keyword evidence="2" id="KW-0217">Developmental protein</keyword>
<dbReference type="CDD" id="cd00199">
    <property type="entry name" value="WAP"/>
    <property type="match status" value="1"/>
</dbReference>
<dbReference type="InterPro" id="IPR013783">
    <property type="entry name" value="Ig-like_fold"/>
</dbReference>
<keyword evidence="7" id="KW-0272">Extracellular matrix</keyword>
<dbReference type="FunFam" id="4.10.410.10:FF:000020">
    <property type="entry name" value="Collagen, type VI, alpha 3"/>
    <property type="match status" value="5"/>
</dbReference>
<dbReference type="PROSITE" id="PS50900">
    <property type="entry name" value="PLAC"/>
    <property type="match status" value="1"/>
</dbReference>
<feature type="chain" id="PRO_5041717224" description="Papilin" evidence="13">
    <location>
        <begin position="27"/>
        <end position="2703"/>
    </location>
</feature>
<dbReference type="CDD" id="cd00109">
    <property type="entry name" value="Kunitz-type"/>
    <property type="match status" value="8"/>
</dbReference>
<dbReference type="Pfam" id="PF07679">
    <property type="entry name" value="I-set"/>
    <property type="match status" value="1"/>
</dbReference>
<dbReference type="Proteomes" id="UP001187531">
    <property type="component" value="Unassembled WGS sequence"/>
</dbReference>
<dbReference type="SMART" id="SM00131">
    <property type="entry name" value="KU"/>
    <property type="match status" value="10"/>
</dbReference>
<dbReference type="Pfam" id="PF13927">
    <property type="entry name" value="Ig_3"/>
    <property type="match status" value="1"/>
</dbReference>
<dbReference type="FunFam" id="2.60.120.830:FF:000001">
    <property type="entry name" value="A disintegrin and metalloproteinase with thrombospondin motifs 1"/>
    <property type="match status" value="1"/>
</dbReference>
<feature type="domain" description="Ig-like" evidence="15">
    <location>
        <begin position="2552"/>
        <end position="2638"/>
    </location>
</feature>
<comment type="subcellular location">
    <subcellularLocation>
        <location evidence="1">Secreted</location>
        <location evidence="1">Extracellular space</location>
        <location evidence="1">Extracellular matrix</location>
        <location evidence="1">Basement membrane</location>
    </subcellularLocation>
</comment>
<feature type="domain" description="BPTI/Kunitz inhibitor" evidence="14">
    <location>
        <begin position="2166"/>
        <end position="2216"/>
    </location>
</feature>
<dbReference type="InterPro" id="IPR003598">
    <property type="entry name" value="Ig_sub2"/>
</dbReference>
<dbReference type="Gene3D" id="2.20.100.10">
    <property type="entry name" value="Thrombospondin type-1 (TSP1) repeat"/>
    <property type="match status" value="7"/>
</dbReference>
<dbReference type="InterPro" id="IPR013273">
    <property type="entry name" value="ADAMTS/ADAMTS-like"/>
</dbReference>
<dbReference type="SUPFAM" id="SSF57256">
    <property type="entry name" value="Elafin-like"/>
    <property type="match status" value="1"/>
</dbReference>
<dbReference type="InterPro" id="IPR020901">
    <property type="entry name" value="Prtase_inh_Kunz-CS"/>
</dbReference>
<dbReference type="PROSITE" id="PS50279">
    <property type="entry name" value="BPTI_KUNITZ_2"/>
    <property type="match status" value="10"/>
</dbReference>
<dbReference type="PROSITE" id="PS00280">
    <property type="entry name" value="BPTI_KUNITZ_1"/>
    <property type="match status" value="7"/>
</dbReference>
<evidence type="ECO:0000256" key="1">
    <source>
        <dbReference type="ARBA" id="ARBA00004302"/>
    </source>
</evidence>
<dbReference type="FunFam" id="2.60.40.10:FF:000107">
    <property type="entry name" value="Myosin, light chain kinase a"/>
    <property type="match status" value="1"/>
</dbReference>
<keyword evidence="8" id="KW-0722">Serine protease inhibitor</keyword>
<evidence type="ECO:0000256" key="11">
    <source>
        <dbReference type="PIRSR" id="PIRSR613273-3"/>
    </source>
</evidence>
<dbReference type="SMART" id="SM00408">
    <property type="entry name" value="IGc2"/>
    <property type="match status" value="2"/>
</dbReference>
<keyword evidence="10" id="KW-0393">Immunoglobulin domain</keyword>
<feature type="compositionally biased region" description="Basic and acidic residues" evidence="12">
    <location>
        <begin position="920"/>
        <end position="932"/>
    </location>
</feature>
<reference evidence="18" key="1">
    <citation type="submission" date="2023-07" db="EMBL/GenBank/DDBJ databases">
        <title>Chromosome-level genome assembly of Artemia franciscana.</title>
        <authorList>
            <person name="Jo E."/>
        </authorList>
    </citation>
    <scope>NUCLEOTIDE SEQUENCE</scope>
    <source>
        <tissue evidence="18">Whole body</tissue>
    </source>
</reference>
<dbReference type="PROSITE" id="PS51390">
    <property type="entry name" value="WAP"/>
    <property type="match status" value="1"/>
</dbReference>
<dbReference type="InterPro" id="IPR010909">
    <property type="entry name" value="PLAC"/>
</dbReference>
<dbReference type="CDD" id="cd00096">
    <property type="entry name" value="Ig"/>
    <property type="match status" value="1"/>
</dbReference>
<feature type="domain" description="Ig-like" evidence="15">
    <location>
        <begin position="2461"/>
        <end position="2548"/>
    </location>
</feature>
<feature type="domain" description="BPTI/Kunitz inhibitor" evidence="14">
    <location>
        <begin position="2237"/>
        <end position="2287"/>
    </location>
</feature>
<dbReference type="CDD" id="cd22639">
    <property type="entry name" value="Kunitz_papilin_lacunin-like"/>
    <property type="match status" value="1"/>
</dbReference>
<dbReference type="SMART" id="SM00217">
    <property type="entry name" value="WAP"/>
    <property type="match status" value="1"/>
</dbReference>
<dbReference type="InterPro" id="IPR008197">
    <property type="entry name" value="WAP_dom"/>
</dbReference>
<evidence type="ECO:0000313" key="18">
    <source>
        <dbReference type="EMBL" id="KAK2706695.1"/>
    </source>
</evidence>
<feature type="compositionally biased region" description="Low complexity" evidence="12">
    <location>
        <begin position="1370"/>
        <end position="1384"/>
    </location>
</feature>
<feature type="domain" description="BPTI/Kunitz inhibitor" evidence="14">
    <location>
        <begin position="1789"/>
        <end position="1839"/>
    </location>
</feature>
<dbReference type="Pfam" id="PF00014">
    <property type="entry name" value="Kunitz_BPTI"/>
    <property type="match status" value="10"/>
</dbReference>
<dbReference type="PROSITE" id="PS50092">
    <property type="entry name" value="TSP1"/>
    <property type="match status" value="7"/>
</dbReference>
<dbReference type="SMART" id="SM00209">
    <property type="entry name" value="TSP1"/>
    <property type="match status" value="7"/>
</dbReference>
<comment type="caution">
    <text evidence="18">The sequence shown here is derived from an EMBL/GenBank/DDBJ whole genome shotgun (WGS) entry which is preliminary data.</text>
</comment>
<feature type="disulfide bond" evidence="11">
    <location>
        <begin position="105"/>
        <end position="140"/>
    </location>
</feature>
<feature type="compositionally biased region" description="Polar residues" evidence="12">
    <location>
        <begin position="1141"/>
        <end position="1151"/>
    </location>
</feature>
<evidence type="ECO:0000259" key="15">
    <source>
        <dbReference type="PROSITE" id="PS50835"/>
    </source>
</evidence>
<dbReference type="InterPro" id="IPR050439">
    <property type="entry name" value="ADAMTS_ADAMTS-like"/>
</dbReference>
<dbReference type="SUPFAM" id="SSF48726">
    <property type="entry name" value="Immunoglobulin"/>
    <property type="match status" value="2"/>
</dbReference>
<keyword evidence="19" id="KW-1185">Reference proteome</keyword>
<keyword evidence="4" id="KW-0646">Protease inhibitor</keyword>
<evidence type="ECO:0000256" key="7">
    <source>
        <dbReference type="ARBA" id="ARBA00022869"/>
    </source>
</evidence>
<dbReference type="InterPro" id="IPR036179">
    <property type="entry name" value="Ig-like_dom_sf"/>
</dbReference>
<keyword evidence="3" id="KW-0964">Secreted</keyword>
<evidence type="ECO:0000256" key="8">
    <source>
        <dbReference type="ARBA" id="ARBA00022900"/>
    </source>
</evidence>
<dbReference type="InterPro" id="IPR002223">
    <property type="entry name" value="Kunitz_BPTI"/>
</dbReference>
<evidence type="ECO:0000259" key="17">
    <source>
        <dbReference type="PROSITE" id="PS51390"/>
    </source>
</evidence>
<feature type="domain" description="BPTI/Kunitz inhibitor" evidence="14">
    <location>
        <begin position="2036"/>
        <end position="2086"/>
    </location>
</feature>
<dbReference type="InterPro" id="IPR003599">
    <property type="entry name" value="Ig_sub"/>
</dbReference>
<feature type="compositionally biased region" description="Polar residues" evidence="12">
    <location>
        <begin position="1083"/>
        <end position="1094"/>
    </location>
</feature>
<dbReference type="Pfam" id="PF00095">
    <property type="entry name" value="WAP"/>
    <property type="match status" value="1"/>
</dbReference>
<dbReference type="Gene3D" id="4.10.410.10">
    <property type="entry name" value="Pancreatic trypsin inhibitor Kunitz domain"/>
    <property type="match status" value="10"/>
</dbReference>
<feature type="domain" description="BPTI/Kunitz inhibitor" evidence="14">
    <location>
        <begin position="1851"/>
        <end position="1901"/>
    </location>
</feature>
<feature type="domain" description="BPTI/Kunitz inhibitor" evidence="14">
    <location>
        <begin position="2107"/>
        <end position="2157"/>
    </location>
</feature>
<feature type="domain" description="BPTI/Kunitz inhibitor" evidence="14">
    <location>
        <begin position="1979"/>
        <end position="2029"/>
    </location>
</feature>
<feature type="domain" description="WAP" evidence="17">
    <location>
        <begin position="2390"/>
        <end position="2436"/>
    </location>
</feature>
<evidence type="ECO:0000256" key="9">
    <source>
        <dbReference type="ARBA" id="ARBA00023157"/>
    </source>
</evidence>
<dbReference type="InterPro" id="IPR036645">
    <property type="entry name" value="Elafin-like_sf"/>
</dbReference>
<keyword evidence="7" id="KW-0084">Basement membrane</keyword>
<dbReference type="InterPro" id="IPR036880">
    <property type="entry name" value="Kunitz_BPTI_sf"/>
</dbReference>
<dbReference type="SMART" id="SM00409">
    <property type="entry name" value="IG"/>
    <property type="match status" value="2"/>
</dbReference>
<dbReference type="PRINTS" id="PR00759">
    <property type="entry name" value="BASICPTASE"/>
</dbReference>
<feature type="domain" description="BPTI/Kunitz inhibitor" evidence="14">
    <location>
        <begin position="1912"/>
        <end position="1962"/>
    </location>
</feature>
<feature type="region of interest" description="Disordered" evidence="12">
    <location>
        <begin position="1006"/>
        <end position="1158"/>
    </location>
</feature>
<feature type="domain" description="PLAC" evidence="16">
    <location>
        <begin position="2644"/>
        <end position="2683"/>
    </location>
</feature>
<accession>A0AA88L3P5</accession>
<evidence type="ECO:0000256" key="12">
    <source>
        <dbReference type="SAM" id="MobiDB-lite"/>
    </source>
</evidence>
<name>A0AA88L3P5_ARTSF</name>
<feature type="domain" description="BPTI/Kunitz inhibitor" evidence="14">
    <location>
        <begin position="1671"/>
        <end position="1721"/>
    </location>
</feature>
<dbReference type="GO" id="GO:0030198">
    <property type="term" value="P:extracellular matrix organization"/>
    <property type="evidence" value="ECO:0007669"/>
    <property type="project" value="InterPro"/>
</dbReference>
<dbReference type="InterPro" id="IPR013098">
    <property type="entry name" value="Ig_I-set"/>
</dbReference>
<protein>
    <recommendedName>
        <fullName evidence="20">Papilin</fullName>
    </recommendedName>
</protein>
<evidence type="ECO:0000256" key="13">
    <source>
        <dbReference type="SAM" id="SignalP"/>
    </source>
</evidence>
<evidence type="ECO:0000256" key="6">
    <source>
        <dbReference type="ARBA" id="ARBA00022737"/>
    </source>
</evidence>